<dbReference type="OrthoDB" id="5406014at2759"/>
<dbReference type="Pfam" id="PF13606">
    <property type="entry name" value="Ank_3"/>
    <property type="match status" value="1"/>
</dbReference>
<accession>A0A812RF03</accession>
<protein>
    <submittedName>
        <fullName evidence="4">Uncharacterized protein</fullName>
    </submittedName>
</protein>
<evidence type="ECO:0000256" key="2">
    <source>
        <dbReference type="ARBA" id="ARBA00023043"/>
    </source>
</evidence>
<dbReference type="Pfam" id="PF12796">
    <property type="entry name" value="Ank_2"/>
    <property type="match status" value="2"/>
</dbReference>
<feature type="repeat" description="ANK" evidence="3">
    <location>
        <begin position="191"/>
        <end position="223"/>
    </location>
</feature>
<dbReference type="PROSITE" id="PS50088">
    <property type="entry name" value="ANK_REPEAT"/>
    <property type="match status" value="3"/>
</dbReference>
<dbReference type="EMBL" id="CAJNDS010002335">
    <property type="protein sequence ID" value="CAE7438138.1"/>
    <property type="molecule type" value="Genomic_DNA"/>
</dbReference>
<reference evidence="4" key="1">
    <citation type="submission" date="2021-02" db="EMBL/GenBank/DDBJ databases">
        <authorList>
            <person name="Dougan E. K."/>
            <person name="Rhodes N."/>
            <person name="Thang M."/>
            <person name="Chan C."/>
        </authorList>
    </citation>
    <scope>NUCLEOTIDE SEQUENCE</scope>
</reference>
<dbReference type="InterPro" id="IPR002110">
    <property type="entry name" value="Ankyrin_rpt"/>
</dbReference>
<evidence type="ECO:0000256" key="1">
    <source>
        <dbReference type="ARBA" id="ARBA00022737"/>
    </source>
</evidence>
<name>A0A812RF03_9DINO</name>
<dbReference type="PANTHER" id="PTHR24126">
    <property type="entry name" value="ANKYRIN REPEAT, PH AND SEC7 DOMAIN CONTAINING PROTEIN SECG-RELATED"/>
    <property type="match status" value="1"/>
</dbReference>
<comment type="caution">
    <text evidence="4">The sequence shown here is derived from an EMBL/GenBank/DDBJ whole genome shotgun (WGS) entry which is preliminary data.</text>
</comment>
<organism evidence="4 5">
    <name type="scientific">Symbiodinium natans</name>
    <dbReference type="NCBI Taxonomy" id="878477"/>
    <lineage>
        <taxon>Eukaryota</taxon>
        <taxon>Sar</taxon>
        <taxon>Alveolata</taxon>
        <taxon>Dinophyceae</taxon>
        <taxon>Suessiales</taxon>
        <taxon>Symbiodiniaceae</taxon>
        <taxon>Symbiodinium</taxon>
    </lineage>
</organism>
<dbReference type="AlphaFoldDB" id="A0A812RF03"/>
<dbReference type="Proteomes" id="UP000604046">
    <property type="component" value="Unassembled WGS sequence"/>
</dbReference>
<dbReference type="InterPro" id="IPR036770">
    <property type="entry name" value="Ankyrin_rpt-contain_sf"/>
</dbReference>
<gene>
    <name evidence="4" type="ORF">SNAT2548_LOCUS23815</name>
</gene>
<evidence type="ECO:0000313" key="4">
    <source>
        <dbReference type="EMBL" id="CAE7438138.1"/>
    </source>
</evidence>
<dbReference type="Gene3D" id="1.25.40.20">
    <property type="entry name" value="Ankyrin repeat-containing domain"/>
    <property type="match status" value="2"/>
</dbReference>
<dbReference type="SUPFAM" id="SSF48403">
    <property type="entry name" value="Ankyrin repeat"/>
    <property type="match status" value="1"/>
</dbReference>
<sequence length="393" mass="42633">MDLSQALQGLWQRAAGVGSLCSSCTTFVVPETHRLARFGKKVRGKSSDVEKNLEFAASSDEASFQRSSDGIAADGELTPSTRKTALEAMRKVLQREEFTPRARADEDGFDMGPEADDDVTRKLRTRFLEAARSGNFRGVVEALSEGADLHCRTVRGQNALMLAAACRGGSPLQIMSFLVECRVDVEVADSHGWTALLHACRNDMKEAAELLLESQANVNAKSADGQNAAMLAAVESGDDLVKRLVGRRVGLERSDRRGYTLLFYAVESGRDDLTKWLLKTRSNPNARAKDKSTCTMLASEKGLLNILKALMAKNADVNAQDLMGNSALLVSVMAARDNVARYLLNNSADCNVTNKDGTTALQVAAKLKLGPLKSLLDVMSRKTQDRGGEEDDD</sequence>
<dbReference type="PANTHER" id="PTHR24126:SF14">
    <property type="entry name" value="ANK_REP_REGION DOMAIN-CONTAINING PROTEIN"/>
    <property type="match status" value="1"/>
</dbReference>
<keyword evidence="1" id="KW-0677">Repeat</keyword>
<keyword evidence="5" id="KW-1185">Reference proteome</keyword>
<feature type="repeat" description="ANK" evidence="3">
    <location>
        <begin position="323"/>
        <end position="355"/>
    </location>
</feature>
<proteinExistence type="predicted"/>
<dbReference type="SMART" id="SM00248">
    <property type="entry name" value="ANK"/>
    <property type="match status" value="7"/>
</dbReference>
<evidence type="ECO:0000313" key="5">
    <source>
        <dbReference type="Proteomes" id="UP000604046"/>
    </source>
</evidence>
<keyword evidence="2 3" id="KW-0040">ANK repeat</keyword>
<evidence type="ECO:0000256" key="3">
    <source>
        <dbReference type="PROSITE-ProRule" id="PRU00023"/>
    </source>
</evidence>
<feature type="repeat" description="ANK" evidence="3">
    <location>
        <begin position="257"/>
        <end position="289"/>
    </location>
</feature>